<dbReference type="PANTHER" id="PTHR47336">
    <property type="entry name" value="TRANSCRIPTION FACTOR HMS1-RELATED"/>
    <property type="match status" value="1"/>
</dbReference>
<dbReference type="GO" id="GO:0046983">
    <property type="term" value="F:protein dimerization activity"/>
    <property type="evidence" value="ECO:0007669"/>
    <property type="project" value="InterPro"/>
</dbReference>
<gene>
    <name evidence="3" type="ORF">SCLCIDRAFT_1218114</name>
</gene>
<dbReference type="InParanoid" id="A0A0C3DEL7"/>
<dbReference type="OrthoDB" id="2133190at2759"/>
<dbReference type="STRING" id="1036808.A0A0C3DEL7"/>
<evidence type="ECO:0000313" key="4">
    <source>
        <dbReference type="Proteomes" id="UP000053989"/>
    </source>
</evidence>
<reference evidence="4" key="2">
    <citation type="submission" date="2015-01" db="EMBL/GenBank/DDBJ databases">
        <title>Evolutionary Origins and Diversification of the Mycorrhizal Mutualists.</title>
        <authorList>
            <consortium name="DOE Joint Genome Institute"/>
            <consortium name="Mycorrhizal Genomics Consortium"/>
            <person name="Kohler A."/>
            <person name="Kuo A."/>
            <person name="Nagy L.G."/>
            <person name="Floudas D."/>
            <person name="Copeland A."/>
            <person name="Barry K.W."/>
            <person name="Cichocki N."/>
            <person name="Veneault-Fourrey C."/>
            <person name="LaButti K."/>
            <person name="Lindquist E.A."/>
            <person name="Lipzen A."/>
            <person name="Lundell T."/>
            <person name="Morin E."/>
            <person name="Murat C."/>
            <person name="Riley R."/>
            <person name="Ohm R."/>
            <person name="Sun H."/>
            <person name="Tunlid A."/>
            <person name="Henrissat B."/>
            <person name="Grigoriev I.V."/>
            <person name="Hibbett D.S."/>
            <person name="Martin F."/>
        </authorList>
    </citation>
    <scope>NUCLEOTIDE SEQUENCE [LARGE SCALE GENOMIC DNA]</scope>
    <source>
        <strain evidence="4">Foug A</strain>
    </source>
</reference>
<feature type="region of interest" description="Disordered" evidence="1">
    <location>
        <begin position="64"/>
        <end position="84"/>
    </location>
</feature>
<feature type="region of interest" description="Disordered" evidence="1">
    <location>
        <begin position="357"/>
        <end position="404"/>
    </location>
</feature>
<feature type="compositionally biased region" description="Basic and acidic residues" evidence="1">
    <location>
        <begin position="392"/>
        <end position="404"/>
    </location>
</feature>
<dbReference type="PANTHER" id="PTHR47336:SF2">
    <property type="entry name" value="TRANSCRIPTION FACTOR HMS1-RELATED"/>
    <property type="match status" value="1"/>
</dbReference>
<feature type="region of interest" description="Disordered" evidence="1">
    <location>
        <begin position="588"/>
        <end position="633"/>
    </location>
</feature>
<dbReference type="SMART" id="SM00353">
    <property type="entry name" value="HLH"/>
    <property type="match status" value="1"/>
</dbReference>
<dbReference type="InterPro" id="IPR052099">
    <property type="entry name" value="Regulatory_TF_Diverse"/>
</dbReference>
<dbReference type="Proteomes" id="UP000053989">
    <property type="component" value="Unassembled WGS sequence"/>
</dbReference>
<proteinExistence type="predicted"/>
<evidence type="ECO:0000313" key="3">
    <source>
        <dbReference type="EMBL" id="KIM59115.1"/>
    </source>
</evidence>
<evidence type="ECO:0000256" key="1">
    <source>
        <dbReference type="SAM" id="MobiDB-lite"/>
    </source>
</evidence>
<protein>
    <recommendedName>
        <fullName evidence="2">BHLH domain-containing protein</fullName>
    </recommendedName>
</protein>
<name>A0A0C3DEL7_9AGAM</name>
<dbReference type="InterPro" id="IPR011598">
    <property type="entry name" value="bHLH_dom"/>
</dbReference>
<sequence>MPTAVAGESIRDDGAQLQKDSLALDASDPLNMLLNNCADTDDSELSQGATPPDWSQFTSLWPALQQHHHQPPSGDALSGSVNTKPQDSAAEFDFSFLMDMDFAYPTSMAIAVDPSMLYVHSKDAQLGPEATSTVPIRPQDLMPDSLLSSADESSSCPSSSPGSPSSGLGGSPVVSHVPTNTMGSVTSFIPAPQTAFLASMVPSSPIPPIPSHPLSISSASSPNSSPSRVNDNTAPSTNASLGRPKTSHTTIERRYRTNLNARIQSLKAAVPALRVLDPNIKSDEYTVDERGYIDGVKVARKGSKANVLGKAAEYIQVLKRREGRLKREKEGLRTLICRFPGGENILTEWESEWTKKYGGPERDEINNAGVEEASDDEDDDDEGSERVRKKPKVESQPEKKEKCKIAPAAPVTANGAAGFISGAVPEKRKRGRPRKIQPNAAPQVITSGTPVVVSDPSVVLQGQAVLQITTQHIQPQQYLLAVFALFSFFNSPLTSAPSKQHHTHEGIVLSHVSHVASASSSSFSPLGWTWNEVVQVVHLLASVLVLVSIVVPWIPFPSPLSQSRILKLLPFSSAIHQTGTAVKFKHEMSDLPTPPVSPQVSDTDSDSGSSSNETVRAEDHSRPSNGDSNPLLQALASKGSSDEYDKLIDVLDVSPGVIGLIRGAIGLRSSRVAAYPLQHGAWVRLAELIVLRPQAAGVSMTLRWQVYSHLSSNLCTSVGMVPTTTLASDLCTLALLAYTLPLPFAKIRAEKLWSRARGMAVPDLHGALTFEWLIFEEMELEDAVDCLLSMSWPKHASMLSPIAVLASTLLRRRLCAHASVLFVHRVTQGHEGESEEFPVVEEGKQWRETIGYGCGLGGTVAVLCNVFQRAWLGGDVDLDVDMDLLDYDSSDAGVQALLTAIILYEHVFPPRGTCGGIQDSSPCSVIPLSPPPSPPRCTMGGQPKDLALQLRRALGSSVFEQNENNTPSEGLSLEDARDRVVDQLVSLERGRRSRPVL</sequence>
<dbReference type="EMBL" id="KN822077">
    <property type="protein sequence ID" value="KIM59115.1"/>
    <property type="molecule type" value="Genomic_DNA"/>
</dbReference>
<organism evidence="3 4">
    <name type="scientific">Scleroderma citrinum Foug A</name>
    <dbReference type="NCBI Taxonomy" id="1036808"/>
    <lineage>
        <taxon>Eukaryota</taxon>
        <taxon>Fungi</taxon>
        <taxon>Dikarya</taxon>
        <taxon>Basidiomycota</taxon>
        <taxon>Agaricomycotina</taxon>
        <taxon>Agaricomycetes</taxon>
        <taxon>Agaricomycetidae</taxon>
        <taxon>Boletales</taxon>
        <taxon>Sclerodermatineae</taxon>
        <taxon>Sclerodermataceae</taxon>
        <taxon>Scleroderma</taxon>
    </lineage>
</organism>
<keyword evidence="4" id="KW-1185">Reference proteome</keyword>
<feature type="compositionally biased region" description="Polar residues" evidence="1">
    <location>
        <begin position="45"/>
        <end position="54"/>
    </location>
</feature>
<feature type="compositionally biased region" description="Acidic residues" evidence="1">
    <location>
        <begin position="372"/>
        <end position="383"/>
    </location>
</feature>
<dbReference type="PROSITE" id="PS50888">
    <property type="entry name" value="BHLH"/>
    <property type="match status" value="1"/>
</dbReference>
<dbReference type="Gene3D" id="4.10.280.10">
    <property type="entry name" value="Helix-loop-helix DNA-binding domain"/>
    <property type="match status" value="1"/>
</dbReference>
<feature type="region of interest" description="Disordered" evidence="1">
    <location>
        <begin position="35"/>
        <end position="54"/>
    </location>
</feature>
<feature type="region of interest" description="Disordered" evidence="1">
    <location>
        <begin position="211"/>
        <end position="252"/>
    </location>
</feature>
<feature type="region of interest" description="Disordered" evidence="1">
    <location>
        <begin position="129"/>
        <end position="175"/>
    </location>
</feature>
<reference evidence="3 4" key="1">
    <citation type="submission" date="2014-04" db="EMBL/GenBank/DDBJ databases">
        <authorList>
            <consortium name="DOE Joint Genome Institute"/>
            <person name="Kuo A."/>
            <person name="Kohler A."/>
            <person name="Nagy L.G."/>
            <person name="Floudas D."/>
            <person name="Copeland A."/>
            <person name="Barry K.W."/>
            <person name="Cichocki N."/>
            <person name="Veneault-Fourrey C."/>
            <person name="LaButti K."/>
            <person name="Lindquist E.A."/>
            <person name="Lipzen A."/>
            <person name="Lundell T."/>
            <person name="Morin E."/>
            <person name="Murat C."/>
            <person name="Sun H."/>
            <person name="Tunlid A."/>
            <person name="Henrissat B."/>
            <person name="Grigoriev I.V."/>
            <person name="Hibbett D.S."/>
            <person name="Martin F."/>
            <person name="Nordberg H.P."/>
            <person name="Cantor M.N."/>
            <person name="Hua S.X."/>
        </authorList>
    </citation>
    <scope>NUCLEOTIDE SEQUENCE [LARGE SCALE GENOMIC DNA]</scope>
    <source>
        <strain evidence="3 4">Foug A</strain>
    </source>
</reference>
<dbReference type="CDD" id="cd11395">
    <property type="entry name" value="bHLHzip_SREBP_like"/>
    <property type="match status" value="1"/>
</dbReference>
<dbReference type="SUPFAM" id="SSF47459">
    <property type="entry name" value="HLH, helix-loop-helix DNA-binding domain"/>
    <property type="match status" value="1"/>
</dbReference>
<feature type="compositionally biased region" description="Low complexity" evidence="1">
    <location>
        <begin position="212"/>
        <end position="227"/>
    </location>
</feature>
<dbReference type="AlphaFoldDB" id="A0A0C3DEL7"/>
<dbReference type="HOGENOM" id="CLU_012408_0_0_1"/>
<feature type="compositionally biased region" description="Polar residues" evidence="1">
    <location>
        <begin position="228"/>
        <end position="240"/>
    </location>
</feature>
<accession>A0A0C3DEL7</accession>
<feature type="domain" description="BHLH" evidence="2">
    <location>
        <begin position="243"/>
        <end position="318"/>
    </location>
</feature>
<dbReference type="InterPro" id="IPR036638">
    <property type="entry name" value="HLH_DNA-bd_sf"/>
</dbReference>
<feature type="compositionally biased region" description="Low complexity" evidence="1">
    <location>
        <begin position="145"/>
        <end position="175"/>
    </location>
</feature>
<evidence type="ECO:0000259" key="2">
    <source>
        <dbReference type="PROSITE" id="PS50888"/>
    </source>
</evidence>
<dbReference type="Pfam" id="PF00010">
    <property type="entry name" value="HLH"/>
    <property type="match status" value="1"/>
</dbReference>